<proteinExistence type="predicted"/>
<evidence type="ECO:0000313" key="2">
    <source>
        <dbReference type="Proteomes" id="UP000242381"/>
    </source>
</evidence>
<dbReference type="Proteomes" id="UP000242381">
    <property type="component" value="Unassembled WGS sequence"/>
</dbReference>
<name>A0A1X0RXH9_RHIZD</name>
<accession>A0A1X0RXH9</accession>
<reference evidence="1 2" key="1">
    <citation type="journal article" date="2016" name="Proc. Natl. Acad. Sci. U.S.A.">
        <title>Lipid metabolic changes in an early divergent fungus govern the establishment of a mutualistic symbiosis with endobacteria.</title>
        <authorList>
            <person name="Lastovetsky O.A."/>
            <person name="Gaspar M.L."/>
            <person name="Mondo S.J."/>
            <person name="LaButti K.M."/>
            <person name="Sandor L."/>
            <person name="Grigoriev I.V."/>
            <person name="Henry S.A."/>
            <person name="Pawlowska T.E."/>
        </authorList>
    </citation>
    <scope>NUCLEOTIDE SEQUENCE [LARGE SCALE GENOMIC DNA]</scope>
    <source>
        <strain evidence="1 2">ATCC 11559</strain>
    </source>
</reference>
<evidence type="ECO:0000313" key="1">
    <source>
        <dbReference type="EMBL" id="ORE16684.1"/>
    </source>
</evidence>
<protein>
    <submittedName>
        <fullName evidence="1">Uncharacterized protein</fullName>
    </submittedName>
</protein>
<gene>
    <name evidence="1" type="ORF">BCV71DRAFT_271338</name>
</gene>
<organism evidence="1 2">
    <name type="scientific">Rhizopus microsporus</name>
    <dbReference type="NCBI Taxonomy" id="58291"/>
    <lineage>
        <taxon>Eukaryota</taxon>
        <taxon>Fungi</taxon>
        <taxon>Fungi incertae sedis</taxon>
        <taxon>Mucoromycota</taxon>
        <taxon>Mucoromycotina</taxon>
        <taxon>Mucoromycetes</taxon>
        <taxon>Mucorales</taxon>
        <taxon>Mucorineae</taxon>
        <taxon>Rhizopodaceae</taxon>
        <taxon>Rhizopus</taxon>
    </lineage>
</organism>
<dbReference type="EMBL" id="KV921377">
    <property type="protein sequence ID" value="ORE16684.1"/>
    <property type="molecule type" value="Genomic_DNA"/>
</dbReference>
<sequence>MVSNNNKKILLVVLLLLLLPLVLIFLFLLTRLNPKVPAVSRKLVLMIMTLTWKLFDEDVSVADSNSDIKKNFQTNINKFHNEIYKSTQAVILAKNPNDADKHSIHFSFLKKLKQVQETYEMLFKD</sequence>
<dbReference type="AlphaFoldDB" id="A0A1X0RXH9"/>